<gene>
    <name evidence="1" type="primary">X</name>
</gene>
<evidence type="ECO:0000313" key="2">
    <source>
        <dbReference type="Proteomes" id="UP000145072"/>
    </source>
</evidence>
<organism evidence="1 2">
    <name type="scientific">Drosophila affinis sigmavirus</name>
    <dbReference type="NCBI Taxonomy" id="1308859"/>
    <lineage>
        <taxon>Viruses</taxon>
        <taxon>Riboviria</taxon>
        <taxon>Orthornavirae</taxon>
        <taxon>Negarnaviricota</taxon>
        <taxon>Haploviricotina</taxon>
        <taxon>Monjiviricetes</taxon>
        <taxon>Mononegavirales</taxon>
        <taxon>Rhabdoviridae</taxon>
        <taxon>Alpharhabdovirinae</taxon>
        <taxon>Sigmavirus</taxon>
        <taxon>Sigmavirus affinis</taxon>
    </lineage>
</organism>
<dbReference type="EMBL" id="KR822811">
    <property type="protein sequence ID" value="AMK09225.1"/>
    <property type="molecule type" value="Viral_cRNA"/>
</dbReference>
<keyword evidence="2" id="KW-1185">Reference proteome</keyword>
<protein>
    <submittedName>
        <fullName evidence="1">PP3</fullName>
    </submittedName>
</protein>
<reference evidence="1 2" key="1">
    <citation type="journal article" date="2016" name="Virus Evol.">
        <title>The evolution, diversity and host associations of rhabdoviruses.</title>
        <authorList>
            <person name="Longdon B."/>
            <person name="Murray G.G.R."/>
            <person name="Palmer W.J."/>
            <person name="Day J.P."/>
            <person name="Parker D.J."/>
            <person name="Welch J.J."/>
            <person name="Obbard D.J."/>
            <person name="Jiggins F.M."/>
        </authorList>
    </citation>
    <scope>NUCLEOTIDE SEQUENCE [LARGE SCALE GENOMIC DNA]</scope>
    <source>
        <strain evidence="1">10</strain>
    </source>
</reference>
<dbReference type="Proteomes" id="UP000145072">
    <property type="component" value="Segment"/>
</dbReference>
<sequence>MLIIWIAQGSICSSFELICRCDLQNTTSLNPDHVARAVTTYYIPNLDRYNITQEMKIKVMKGGQVIDTYNQICLHMGPMAGVTTHIPVSELNSQSAAILRQINSKRNSTVLDGSVPSDRCRRGYCSISTTERSKDGKPPETPVYTIVTSNISIETDTFNTVGKEVDDIDTASYLNDIEPMFPHHRILHKDYLIRGLQQEQETELAYSKNDYNRRKRHASPAHHQRHRIINRQLGMLINRLNLYESLWIQNYIIMLVYIKKTENPDFTHCVEYPSLRDMLRCYADNLETLYNSDYALDAMRYFTEGTQVKYNYRVEEQVKYKLENRLHQKRHNLRGY</sequence>
<accession>A0A140D8K1</accession>
<proteinExistence type="predicted"/>
<name>A0A140D8K1_9RHAB</name>
<dbReference type="KEGG" id="vg:37616316"/>
<dbReference type="RefSeq" id="YP_009505482.1">
    <property type="nucleotide sequence ID" value="NC_038278.1"/>
</dbReference>
<evidence type="ECO:0000313" key="1">
    <source>
        <dbReference type="EMBL" id="AMK09225.1"/>
    </source>
</evidence>
<dbReference type="GeneID" id="37616316"/>